<sequence length="69" mass="7834">MFSEASAMRKSEANAFNHLFGWYMQMREGSFQEEGTSLGEVDHGMNFIYGRNLVDGTNGMEPWNISGYT</sequence>
<gene>
    <name evidence="1" type="ORF">CEXT_512041</name>
</gene>
<keyword evidence="2" id="KW-1185">Reference proteome</keyword>
<comment type="caution">
    <text evidence="1">The sequence shown here is derived from an EMBL/GenBank/DDBJ whole genome shotgun (WGS) entry which is preliminary data.</text>
</comment>
<organism evidence="1 2">
    <name type="scientific">Caerostris extrusa</name>
    <name type="common">Bark spider</name>
    <name type="synonym">Caerostris bankana</name>
    <dbReference type="NCBI Taxonomy" id="172846"/>
    <lineage>
        <taxon>Eukaryota</taxon>
        <taxon>Metazoa</taxon>
        <taxon>Ecdysozoa</taxon>
        <taxon>Arthropoda</taxon>
        <taxon>Chelicerata</taxon>
        <taxon>Arachnida</taxon>
        <taxon>Araneae</taxon>
        <taxon>Araneomorphae</taxon>
        <taxon>Entelegynae</taxon>
        <taxon>Araneoidea</taxon>
        <taxon>Araneidae</taxon>
        <taxon>Caerostris</taxon>
    </lineage>
</organism>
<dbReference type="AlphaFoldDB" id="A0AAV4TR42"/>
<proteinExistence type="predicted"/>
<protein>
    <submittedName>
        <fullName evidence="1">Uncharacterized protein</fullName>
    </submittedName>
</protein>
<evidence type="ECO:0000313" key="2">
    <source>
        <dbReference type="Proteomes" id="UP001054945"/>
    </source>
</evidence>
<dbReference type="Proteomes" id="UP001054945">
    <property type="component" value="Unassembled WGS sequence"/>
</dbReference>
<name>A0AAV4TR42_CAEEX</name>
<evidence type="ECO:0000313" key="1">
    <source>
        <dbReference type="EMBL" id="GIY47285.1"/>
    </source>
</evidence>
<dbReference type="EMBL" id="BPLR01011560">
    <property type="protein sequence ID" value="GIY47285.1"/>
    <property type="molecule type" value="Genomic_DNA"/>
</dbReference>
<reference evidence="1 2" key="1">
    <citation type="submission" date="2021-06" db="EMBL/GenBank/DDBJ databases">
        <title>Caerostris extrusa draft genome.</title>
        <authorList>
            <person name="Kono N."/>
            <person name="Arakawa K."/>
        </authorList>
    </citation>
    <scope>NUCLEOTIDE SEQUENCE [LARGE SCALE GENOMIC DNA]</scope>
</reference>
<accession>A0AAV4TR42</accession>